<evidence type="ECO:0000313" key="2">
    <source>
        <dbReference type="EMBL" id="KAK1500508.1"/>
    </source>
</evidence>
<accession>A0ABQ9RBB9</accession>
<dbReference type="RefSeq" id="XP_060382729.1">
    <property type="nucleotide sequence ID" value="XM_060522470.1"/>
</dbReference>
<keyword evidence="3" id="KW-1185">Reference proteome</keyword>
<gene>
    <name evidence="2" type="ORF">CTAM01_06443</name>
</gene>
<evidence type="ECO:0000313" key="3">
    <source>
        <dbReference type="Proteomes" id="UP001227543"/>
    </source>
</evidence>
<organism evidence="2 3">
    <name type="scientific">Colletotrichum tamarilloi</name>
    <dbReference type="NCBI Taxonomy" id="1209934"/>
    <lineage>
        <taxon>Eukaryota</taxon>
        <taxon>Fungi</taxon>
        <taxon>Dikarya</taxon>
        <taxon>Ascomycota</taxon>
        <taxon>Pezizomycotina</taxon>
        <taxon>Sordariomycetes</taxon>
        <taxon>Hypocreomycetidae</taxon>
        <taxon>Glomerellales</taxon>
        <taxon>Glomerellaceae</taxon>
        <taxon>Colletotrichum</taxon>
        <taxon>Colletotrichum acutatum species complex</taxon>
    </lineage>
</organism>
<protein>
    <submittedName>
        <fullName evidence="2">Uncharacterized protein</fullName>
    </submittedName>
</protein>
<evidence type="ECO:0000256" key="1">
    <source>
        <dbReference type="SAM" id="MobiDB-lite"/>
    </source>
</evidence>
<comment type="caution">
    <text evidence="2">The sequence shown here is derived from an EMBL/GenBank/DDBJ whole genome shotgun (WGS) entry which is preliminary data.</text>
</comment>
<proteinExistence type="predicted"/>
<dbReference type="EMBL" id="MLFU01000018">
    <property type="protein sequence ID" value="KAK1500508.1"/>
    <property type="molecule type" value="Genomic_DNA"/>
</dbReference>
<feature type="compositionally biased region" description="Polar residues" evidence="1">
    <location>
        <begin position="116"/>
        <end position="130"/>
    </location>
</feature>
<feature type="region of interest" description="Disordered" evidence="1">
    <location>
        <begin position="102"/>
        <end position="130"/>
    </location>
</feature>
<sequence>MPTASEPLVRITDRPEMKHQTLHFRIVEDSTCLDSFNSKRKIDFQGARRMSRIQGCDVAGLCPVGESRDMASGHTCAAGMAAGNGDDLVWNLPRKQLLHRQTAKGMATDQAFGGSSELSPYSRTDIESQT</sequence>
<reference evidence="2 3" key="1">
    <citation type="submission" date="2016-10" db="EMBL/GenBank/DDBJ databases">
        <title>The genome sequence of Colletotrichum fioriniae PJ7.</title>
        <authorList>
            <person name="Baroncelli R."/>
        </authorList>
    </citation>
    <scope>NUCLEOTIDE SEQUENCE [LARGE SCALE GENOMIC DNA]</scope>
    <source>
        <strain evidence="2 3">Tom-12</strain>
    </source>
</reference>
<dbReference type="Proteomes" id="UP001227543">
    <property type="component" value="Unassembled WGS sequence"/>
</dbReference>
<dbReference type="GeneID" id="85406708"/>
<name>A0ABQ9RBB9_9PEZI</name>